<dbReference type="OrthoDB" id="10657348at2759"/>
<dbReference type="EMBL" id="HACA01008742">
    <property type="protein sequence ID" value="CDW26103.1"/>
    <property type="molecule type" value="Transcribed_RNA"/>
</dbReference>
<keyword evidence="1" id="KW-0175">Coiled coil</keyword>
<proteinExistence type="predicted"/>
<evidence type="ECO:0000256" key="2">
    <source>
        <dbReference type="SAM" id="MobiDB-lite"/>
    </source>
</evidence>
<evidence type="ECO:0000256" key="1">
    <source>
        <dbReference type="SAM" id="Coils"/>
    </source>
</evidence>
<organism evidence="3">
    <name type="scientific">Lepeophtheirus salmonis</name>
    <name type="common">Salmon louse</name>
    <name type="synonym">Caligus salmonis</name>
    <dbReference type="NCBI Taxonomy" id="72036"/>
    <lineage>
        <taxon>Eukaryota</taxon>
        <taxon>Metazoa</taxon>
        <taxon>Ecdysozoa</taxon>
        <taxon>Arthropoda</taxon>
        <taxon>Crustacea</taxon>
        <taxon>Multicrustacea</taxon>
        <taxon>Hexanauplia</taxon>
        <taxon>Copepoda</taxon>
        <taxon>Siphonostomatoida</taxon>
        <taxon>Caligidae</taxon>
        <taxon>Lepeophtheirus</taxon>
    </lineage>
</organism>
<feature type="region of interest" description="Disordered" evidence="2">
    <location>
        <begin position="162"/>
        <end position="185"/>
    </location>
</feature>
<dbReference type="GO" id="GO:0003677">
    <property type="term" value="F:DNA binding"/>
    <property type="evidence" value="ECO:0007669"/>
    <property type="project" value="InterPro"/>
</dbReference>
<evidence type="ECO:0000313" key="3">
    <source>
        <dbReference type="EMBL" id="CDW26103.1"/>
    </source>
</evidence>
<name>A0A0K2TJ75_LEPSM</name>
<gene>
    <name evidence="3" type="primary">NFE2L2</name>
</gene>
<reference evidence="3" key="1">
    <citation type="submission" date="2014-05" db="EMBL/GenBank/DDBJ databases">
        <authorList>
            <person name="Chronopoulou M."/>
        </authorList>
    </citation>
    <scope>NUCLEOTIDE SEQUENCE</scope>
    <source>
        <tissue evidence="3">Whole organism</tissue>
    </source>
</reference>
<sequence>MNIRSLTTSPYVLPDSTTAKSSSVNIMGKSFNLFDVKTVNDPFTDFLMNGEALSEISSHSTDVTSSSHPEKEVNEDITLLRSSEPFIIQEQEQSTPLPPSLILNPQHETSTSPINNTIYSNINPNSAAILGEIYTLTLGDGTAVQLRVQTCDTELSEPITIPDVSSTSGLPPPPPTSHVPSDTSSMVESISTIVSQSEGVPMDWSESLNDLPQQNEFPLAFQNLLARDELIIRKMDNQLTEDPSSLLSRYNITRLSTDVSTTSSSISDDDESLNSVKLSNWKSAITKDGHVNLELLKNELNTLPDGQLNLEAILQSADVPMTVEEIVKPTLTSLKKIMSQKGFSDWQMALCLKIRRRKKNTAAVRSSRRKRVHYVYQLKEHVSQLSKRRKEAELENSLLKQLKFLWERLVQEVELEVQEGKARKVGCSSTALSTNPPLSVS</sequence>
<feature type="coiled-coil region" evidence="1">
    <location>
        <begin position="375"/>
        <end position="402"/>
    </location>
</feature>
<dbReference type="GO" id="GO:0006355">
    <property type="term" value="P:regulation of DNA-templated transcription"/>
    <property type="evidence" value="ECO:0007669"/>
    <property type="project" value="InterPro"/>
</dbReference>
<accession>A0A0K2TJ75</accession>
<protein>
    <submittedName>
        <fullName evidence="3">Nuclear factor (Erythroidderived 2)like 2 [Gallus gallus]</fullName>
    </submittedName>
</protein>
<dbReference type="Gene3D" id="1.10.880.10">
    <property type="entry name" value="Transcription factor, Skn-1-like, DNA-binding domain"/>
    <property type="match status" value="1"/>
</dbReference>
<dbReference type="AlphaFoldDB" id="A0A0K2TJ75"/>
<dbReference type="InterPro" id="IPR008917">
    <property type="entry name" value="TF_DNA-bd_sf"/>
</dbReference>
<dbReference type="SUPFAM" id="SSF47454">
    <property type="entry name" value="A DNA-binding domain in eukaryotic transcription factors"/>
    <property type="match status" value="1"/>
</dbReference>